<dbReference type="SUPFAM" id="SSF52540">
    <property type="entry name" value="P-loop containing nucleoside triphosphate hydrolases"/>
    <property type="match status" value="1"/>
</dbReference>
<dbReference type="EMBL" id="CP119317">
    <property type="protein sequence ID" value="WEK54844.1"/>
    <property type="molecule type" value="Genomic_DNA"/>
</dbReference>
<organism evidence="5 6">
    <name type="scientific">Candidatus Cohnella colombiensis</name>
    <dbReference type="NCBI Taxonomy" id="3121368"/>
    <lineage>
        <taxon>Bacteria</taxon>
        <taxon>Bacillati</taxon>
        <taxon>Bacillota</taxon>
        <taxon>Bacilli</taxon>
        <taxon>Bacillales</taxon>
        <taxon>Paenibacillaceae</taxon>
        <taxon>Cohnella</taxon>
    </lineage>
</organism>
<dbReference type="InterPro" id="IPR027417">
    <property type="entry name" value="P-loop_NTPase"/>
</dbReference>
<evidence type="ECO:0000313" key="6">
    <source>
        <dbReference type="Proteomes" id="UP001178662"/>
    </source>
</evidence>
<dbReference type="InterPro" id="IPR051782">
    <property type="entry name" value="ABC_Transporter_VariousFunc"/>
</dbReference>
<sequence>MTLVDTDHAIVLKGAEHHQSPFTLGPLNCEIPRGYVTAIVGRNGSGKSTLFRMLLGLAPVNGGTIEVLGTLLGPQSDEAYKAKVGFLPENPFAYENSITANEKAAFASKWYPTWDWERYYKIMRHFDGEGTKKLSKLSKGMRRKVELAVTLAHDPELLLLDEPSTGLDPFAWKSMIEQLQRYMENGDRTLVIASHITEEVRRLADYILFMYRGSILGIYEKDKLFDDWRVLVVQWQGESIPDRGKLGGIPGVQGITEAGPGIFRIEVNEPASGEQYCQAIGFHVLSVQRMELEDILGCLIRKEDAKR</sequence>
<dbReference type="CDD" id="cd03230">
    <property type="entry name" value="ABC_DR_subfamily_A"/>
    <property type="match status" value="1"/>
</dbReference>
<dbReference type="PANTHER" id="PTHR42939:SF3">
    <property type="entry name" value="ABC TRANSPORTER ATP-BINDING COMPONENT"/>
    <property type="match status" value="1"/>
</dbReference>
<evidence type="ECO:0000259" key="4">
    <source>
        <dbReference type="SMART" id="SM00382"/>
    </source>
</evidence>
<dbReference type="GO" id="GO:0005524">
    <property type="term" value="F:ATP binding"/>
    <property type="evidence" value="ECO:0007669"/>
    <property type="project" value="UniProtKB-KW"/>
</dbReference>
<evidence type="ECO:0000313" key="5">
    <source>
        <dbReference type="EMBL" id="WEK54844.1"/>
    </source>
</evidence>
<name>A0AA95EXX1_9BACL</name>
<dbReference type="Gene3D" id="3.40.50.300">
    <property type="entry name" value="P-loop containing nucleotide triphosphate hydrolases"/>
    <property type="match status" value="1"/>
</dbReference>
<dbReference type="Pfam" id="PF00005">
    <property type="entry name" value="ABC_tran"/>
    <property type="match status" value="1"/>
</dbReference>
<protein>
    <submittedName>
        <fullName evidence="5">ABC transporter ATP-binding protein</fullName>
    </submittedName>
</protein>
<evidence type="ECO:0000256" key="3">
    <source>
        <dbReference type="ARBA" id="ARBA00022840"/>
    </source>
</evidence>
<gene>
    <name evidence="5" type="ORF">P0Y55_01835</name>
</gene>
<dbReference type="InterPro" id="IPR003593">
    <property type="entry name" value="AAA+_ATPase"/>
</dbReference>
<keyword evidence="6" id="KW-1185">Reference proteome</keyword>
<dbReference type="PROSITE" id="PS00211">
    <property type="entry name" value="ABC_TRANSPORTER_1"/>
    <property type="match status" value="1"/>
</dbReference>
<dbReference type="PANTHER" id="PTHR42939">
    <property type="entry name" value="ABC TRANSPORTER ATP-BINDING PROTEIN ALBC-RELATED"/>
    <property type="match status" value="1"/>
</dbReference>
<dbReference type="GO" id="GO:0016887">
    <property type="term" value="F:ATP hydrolysis activity"/>
    <property type="evidence" value="ECO:0007669"/>
    <property type="project" value="InterPro"/>
</dbReference>
<reference evidence="5" key="1">
    <citation type="submission" date="2023-03" db="EMBL/GenBank/DDBJ databases">
        <title>Andean soil-derived lignocellulolytic bacterial consortium as a source of novel taxa and putative plastic-active enzymes.</title>
        <authorList>
            <person name="Diaz-Garcia L."/>
            <person name="Chuvochina M."/>
            <person name="Feuerriegel G."/>
            <person name="Bunk B."/>
            <person name="Sproer C."/>
            <person name="Streit W.R."/>
            <person name="Rodriguez L.M."/>
            <person name="Overmann J."/>
            <person name="Jimenez D.J."/>
        </authorList>
    </citation>
    <scope>NUCLEOTIDE SEQUENCE</scope>
    <source>
        <strain evidence="5">MAG 2441</strain>
    </source>
</reference>
<dbReference type="InterPro" id="IPR003439">
    <property type="entry name" value="ABC_transporter-like_ATP-bd"/>
</dbReference>
<evidence type="ECO:0000256" key="1">
    <source>
        <dbReference type="ARBA" id="ARBA00022448"/>
    </source>
</evidence>
<dbReference type="InterPro" id="IPR017871">
    <property type="entry name" value="ABC_transporter-like_CS"/>
</dbReference>
<keyword evidence="1" id="KW-0813">Transport</keyword>
<dbReference type="SMART" id="SM00382">
    <property type="entry name" value="AAA"/>
    <property type="match status" value="1"/>
</dbReference>
<accession>A0AA95EXX1</accession>
<proteinExistence type="predicted"/>
<evidence type="ECO:0000256" key="2">
    <source>
        <dbReference type="ARBA" id="ARBA00022741"/>
    </source>
</evidence>
<dbReference type="AlphaFoldDB" id="A0AA95EXX1"/>
<keyword evidence="2" id="KW-0547">Nucleotide-binding</keyword>
<keyword evidence="3 5" id="KW-0067">ATP-binding</keyword>
<dbReference type="Proteomes" id="UP001178662">
    <property type="component" value="Chromosome"/>
</dbReference>
<feature type="domain" description="AAA+ ATPase" evidence="4">
    <location>
        <begin position="33"/>
        <end position="214"/>
    </location>
</feature>